<dbReference type="InterPro" id="IPR004839">
    <property type="entry name" value="Aminotransferase_I/II_large"/>
</dbReference>
<keyword evidence="2" id="KW-0663">Pyridoxal phosphate</keyword>
<dbReference type="InterPro" id="IPR051446">
    <property type="entry name" value="HTH_trans_reg/aminotransferase"/>
</dbReference>
<evidence type="ECO:0000259" key="6">
    <source>
        <dbReference type="PROSITE" id="PS50949"/>
    </source>
</evidence>
<feature type="domain" description="HTH gntR-type" evidence="6">
    <location>
        <begin position="2"/>
        <end position="70"/>
    </location>
</feature>
<gene>
    <name evidence="7" type="ORF">DFR50_101145</name>
</gene>
<dbReference type="OrthoDB" id="9802328at2"/>
<evidence type="ECO:0000313" key="8">
    <source>
        <dbReference type="Proteomes" id="UP000253529"/>
    </source>
</evidence>
<dbReference type="PANTHER" id="PTHR46577">
    <property type="entry name" value="HTH-TYPE TRANSCRIPTIONAL REGULATORY PROTEIN GABR"/>
    <property type="match status" value="1"/>
</dbReference>
<sequence>MGTRTDAVVDGLRKRIEAGAIKVGAKAPSIRQAAADFGVSKNTVIEAYDRLVAAGLLSARQGSGFVVTEPPSDVQSARPSHVAEAVDIATLLRAQLEESFSVRVGDGRPPPSWTEEPEVRRRLGVYSSSRSASEDGYGSAMGLPELRDKIARSFLAREVRSGPQNVLLTFGGNHALDLIIRHFLSPGDTAFVDDPGYYPLFAKLTLAQARIVGVPRREYGPDLEVLARKLDEERPKIFFTQSISQNPTASSTSLATAHALLNVVSRRQILLVQDEPFIDLPNCKGVDLATLDQLQNVVTVGTFAKTLSANLRCGYVLGRADLIASLAELKMLTTVNSSGHIERMVHGLLDDGRYRKHLNRLAQRIERATDNVMQNFSRRRLEVFAQPTGGYYLFLKFPSGVDDIAYARTAARDGLFIAPGSVFSVDRASTAAGMRVNVARADDPRFYDYLSRTLRA</sequence>
<dbReference type="GO" id="GO:0030170">
    <property type="term" value="F:pyridoxal phosphate binding"/>
    <property type="evidence" value="ECO:0007669"/>
    <property type="project" value="InterPro"/>
</dbReference>
<evidence type="ECO:0000256" key="3">
    <source>
        <dbReference type="ARBA" id="ARBA00023015"/>
    </source>
</evidence>
<keyword evidence="8" id="KW-1185">Reference proteome</keyword>
<dbReference type="PANTHER" id="PTHR46577:SF2">
    <property type="entry name" value="TRANSCRIPTIONAL REGULATORY PROTEIN"/>
    <property type="match status" value="1"/>
</dbReference>
<dbReference type="EMBL" id="QNRK01000001">
    <property type="protein sequence ID" value="RBP18201.1"/>
    <property type="molecule type" value="Genomic_DNA"/>
</dbReference>
<evidence type="ECO:0000256" key="2">
    <source>
        <dbReference type="ARBA" id="ARBA00022898"/>
    </source>
</evidence>
<keyword evidence="5" id="KW-0804">Transcription</keyword>
<dbReference type="Gene3D" id="3.90.1150.10">
    <property type="entry name" value="Aspartate Aminotransferase, domain 1"/>
    <property type="match status" value="1"/>
</dbReference>
<organism evidence="7 8">
    <name type="scientific">Roseiarcus fermentans</name>
    <dbReference type="NCBI Taxonomy" id="1473586"/>
    <lineage>
        <taxon>Bacteria</taxon>
        <taxon>Pseudomonadati</taxon>
        <taxon>Pseudomonadota</taxon>
        <taxon>Alphaproteobacteria</taxon>
        <taxon>Hyphomicrobiales</taxon>
        <taxon>Roseiarcaceae</taxon>
        <taxon>Roseiarcus</taxon>
    </lineage>
</organism>
<dbReference type="GO" id="GO:0003677">
    <property type="term" value="F:DNA binding"/>
    <property type="evidence" value="ECO:0007669"/>
    <property type="project" value="UniProtKB-KW"/>
</dbReference>
<dbReference type="CDD" id="cd07377">
    <property type="entry name" value="WHTH_GntR"/>
    <property type="match status" value="1"/>
</dbReference>
<dbReference type="RefSeq" id="WP_113887266.1">
    <property type="nucleotide sequence ID" value="NZ_QNRK01000001.1"/>
</dbReference>
<dbReference type="InterPro" id="IPR015424">
    <property type="entry name" value="PyrdxlP-dep_Trfase"/>
</dbReference>
<dbReference type="Gene3D" id="3.40.640.10">
    <property type="entry name" value="Type I PLP-dependent aspartate aminotransferase-like (Major domain)"/>
    <property type="match status" value="1"/>
</dbReference>
<dbReference type="Pfam" id="PF00392">
    <property type="entry name" value="GntR"/>
    <property type="match status" value="1"/>
</dbReference>
<dbReference type="InterPro" id="IPR036388">
    <property type="entry name" value="WH-like_DNA-bd_sf"/>
</dbReference>
<evidence type="ECO:0000313" key="7">
    <source>
        <dbReference type="EMBL" id="RBP18201.1"/>
    </source>
</evidence>
<dbReference type="AlphaFoldDB" id="A0A366FUL3"/>
<dbReference type="Pfam" id="PF00155">
    <property type="entry name" value="Aminotran_1_2"/>
    <property type="match status" value="1"/>
</dbReference>
<accession>A0A366FUL3</accession>
<comment type="similarity">
    <text evidence="1">In the C-terminal section; belongs to the class-I pyridoxal-phosphate-dependent aminotransferase family.</text>
</comment>
<dbReference type="SUPFAM" id="SSF53383">
    <property type="entry name" value="PLP-dependent transferases"/>
    <property type="match status" value="1"/>
</dbReference>
<dbReference type="InterPro" id="IPR015421">
    <property type="entry name" value="PyrdxlP-dep_Trfase_major"/>
</dbReference>
<dbReference type="CDD" id="cd00609">
    <property type="entry name" value="AAT_like"/>
    <property type="match status" value="1"/>
</dbReference>
<protein>
    <submittedName>
        <fullName evidence="7">GntR family transcriptional regulator</fullName>
    </submittedName>
</protein>
<dbReference type="SUPFAM" id="SSF46785">
    <property type="entry name" value="Winged helix' DNA-binding domain"/>
    <property type="match status" value="1"/>
</dbReference>
<evidence type="ECO:0000256" key="5">
    <source>
        <dbReference type="ARBA" id="ARBA00023163"/>
    </source>
</evidence>
<evidence type="ECO:0000256" key="1">
    <source>
        <dbReference type="ARBA" id="ARBA00005384"/>
    </source>
</evidence>
<dbReference type="SMART" id="SM00345">
    <property type="entry name" value="HTH_GNTR"/>
    <property type="match status" value="1"/>
</dbReference>
<dbReference type="InterPro" id="IPR000524">
    <property type="entry name" value="Tscrpt_reg_HTH_GntR"/>
</dbReference>
<comment type="caution">
    <text evidence="7">The sequence shown here is derived from an EMBL/GenBank/DDBJ whole genome shotgun (WGS) entry which is preliminary data.</text>
</comment>
<keyword evidence="3" id="KW-0805">Transcription regulation</keyword>
<proteinExistence type="inferred from homology"/>
<dbReference type="PROSITE" id="PS50949">
    <property type="entry name" value="HTH_GNTR"/>
    <property type="match status" value="1"/>
</dbReference>
<dbReference type="Proteomes" id="UP000253529">
    <property type="component" value="Unassembled WGS sequence"/>
</dbReference>
<evidence type="ECO:0000256" key="4">
    <source>
        <dbReference type="ARBA" id="ARBA00023125"/>
    </source>
</evidence>
<name>A0A366FUL3_9HYPH</name>
<dbReference type="Gene3D" id="1.10.10.10">
    <property type="entry name" value="Winged helix-like DNA-binding domain superfamily/Winged helix DNA-binding domain"/>
    <property type="match status" value="1"/>
</dbReference>
<reference evidence="7 8" key="1">
    <citation type="submission" date="2018-06" db="EMBL/GenBank/DDBJ databases">
        <title>Genomic Encyclopedia of Type Strains, Phase IV (KMG-IV): sequencing the most valuable type-strain genomes for metagenomic binning, comparative biology and taxonomic classification.</title>
        <authorList>
            <person name="Goeker M."/>
        </authorList>
    </citation>
    <scope>NUCLEOTIDE SEQUENCE [LARGE SCALE GENOMIC DNA]</scope>
    <source>
        <strain evidence="7 8">DSM 24875</strain>
    </source>
</reference>
<dbReference type="InterPro" id="IPR036390">
    <property type="entry name" value="WH_DNA-bd_sf"/>
</dbReference>
<dbReference type="GO" id="GO:0003700">
    <property type="term" value="F:DNA-binding transcription factor activity"/>
    <property type="evidence" value="ECO:0007669"/>
    <property type="project" value="InterPro"/>
</dbReference>
<keyword evidence="4" id="KW-0238">DNA-binding</keyword>
<dbReference type="InterPro" id="IPR015422">
    <property type="entry name" value="PyrdxlP-dep_Trfase_small"/>
</dbReference>